<protein>
    <submittedName>
        <fullName evidence="1">Uncharacterized protein</fullName>
    </submittedName>
</protein>
<gene>
    <name evidence="1" type="ORF">HNQ60_002718</name>
</gene>
<accession>A0A841HL92</accession>
<keyword evidence="2" id="KW-1185">Reference proteome</keyword>
<evidence type="ECO:0000313" key="2">
    <source>
        <dbReference type="Proteomes" id="UP000588068"/>
    </source>
</evidence>
<reference evidence="1 2" key="1">
    <citation type="submission" date="2020-08" db="EMBL/GenBank/DDBJ databases">
        <title>Genomic Encyclopedia of Type Strains, Phase IV (KMG-IV): sequencing the most valuable type-strain genomes for metagenomic binning, comparative biology and taxonomic classification.</title>
        <authorList>
            <person name="Goeker M."/>
        </authorList>
    </citation>
    <scope>NUCLEOTIDE SEQUENCE [LARGE SCALE GENOMIC DNA]</scope>
    <source>
        <strain evidence="1 2">DSM 26723</strain>
    </source>
</reference>
<name>A0A841HL92_9GAMM</name>
<comment type="caution">
    <text evidence="1">The sequence shown here is derived from an EMBL/GenBank/DDBJ whole genome shotgun (WGS) entry which is preliminary data.</text>
</comment>
<dbReference type="EMBL" id="JACHHZ010000003">
    <property type="protein sequence ID" value="MBB6093837.1"/>
    <property type="molecule type" value="Genomic_DNA"/>
</dbReference>
<sequence>MTAALTFQTHVEAFEYACEHLDCSLKDGRPVLAVVLAAQERMCCVKIANREDKSIPNGTLNELLARTDLANVCFSAMLADNVPPLQVGDLVTYTTMPELAAIGKTTVAGTILARVHPHYTNKGGWQVFPVEKKSAEAPPAAPVDPA</sequence>
<dbReference type="AlphaFoldDB" id="A0A841HL92"/>
<proteinExistence type="predicted"/>
<dbReference type="Proteomes" id="UP000588068">
    <property type="component" value="Unassembled WGS sequence"/>
</dbReference>
<dbReference type="RefSeq" id="WP_184332580.1">
    <property type="nucleotide sequence ID" value="NZ_JACHHZ010000003.1"/>
</dbReference>
<organism evidence="1 2">
    <name type="scientific">Povalibacter uvarum</name>
    <dbReference type="NCBI Taxonomy" id="732238"/>
    <lineage>
        <taxon>Bacteria</taxon>
        <taxon>Pseudomonadati</taxon>
        <taxon>Pseudomonadota</taxon>
        <taxon>Gammaproteobacteria</taxon>
        <taxon>Steroidobacterales</taxon>
        <taxon>Steroidobacteraceae</taxon>
        <taxon>Povalibacter</taxon>
    </lineage>
</organism>
<evidence type="ECO:0000313" key="1">
    <source>
        <dbReference type="EMBL" id="MBB6093837.1"/>
    </source>
</evidence>